<accession>X0VB50</accession>
<reference evidence="2" key="1">
    <citation type="journal article" date="2014" name="Front. Microbiol.">
        <title>High frequency of phylogenetically diverse reductive dehalogenase-homologous genes in deep subseafloor sedimentary metagenomes.</title>
        <authorList>
            <person name="Kawai M."/>
            <person name="Futagami T."/>
            <person name="Toyoda A."/>
            <person name="Takaki Y."/>
            <person name="Nishi S."/>
            <person name="Hori S."/>
            <person name="Arai W."/>
            <person name="Tsubouchi T."/>
            <person name="Morono Y."/>
            <person name="Uchiyama I."/>
            <person name="Ito T."/>
            <person name="Fujiyama A."/>
            <person name="Inagaki F."/>
            <person name="Takami H."/>
        </authorList>
    </citation>
    <scope>NUCLEOTIDE SEQUENCE</scope>
    <source>
        <strain evidence="2">Expedition CK06-06</strain>
    </source>
</reference>
<evidence type="ECO:0000259" key="1">
    <source>
        <dbReference type="Pfam" id="PF09861"/>
    </source>
</evidence>
<dbReference type="Pfam" id="PF09861">
    <property type="entry name" value="Lar_N"/>
    <property type="match status" value="1"/>
</dbReference>
<dbReference type="InterPro" id="IPR043166">
    <property type="entry name" value="LarA-like_C"/>
</dbReference>
<gene>
    <name evidence="2" type="ORF">S01H1_38872</name>
</gene>
<comment type="caution">
    <text evidence="2">The sequence shown here is derived from an EMBL/GenBank/DDBJ whole genome shotgun (WGS) entry which is preliminary data.</text>
</comment>
<protein>
    <recommendedName>
        <fullName evidence="1">LarA-like N-terminal domain-containing protein</fullName>
    </recommendedName>
</protein>
<dbReference type="GO" id="GO:0050043">
    <property type="term" value="F:lactate racemase activity"/>
    <property type="evidence" value="ECO:0007669"/>
    <property type="project" value="InterPro"/>
</dbReference>
<dbReference type="InterPro" id="IPR018657">
    <property type="entry name" value="LarA-like_N"/>
</dbReference>
<feature type="non-terminal residue" evidence="2">
    <location>
        <position position="83"/>
    </location>
</feature>
<dbReference type="EMBL" id="BARS01024493">
    <property type="protein sequence ID" value="GAG08532.1"/>
    <property type="molecule type" value="Genomic_DNA"/>
</dbReference>
<proteinExistence type="predicted"/>
<dbReference type="Gene3D" id="3.40.50.11440">
    <property type="match status" value="1"/>
</dbReference>
<name>X0VB50_9ZZZZ</name>
<organism evidence="2">
    <name type="scientific">marine sediment metagenome</name>
    <dbReference type="NCBI Taxonomy" id="412755"/>
    <lineage>
        <taxon>unclassified sequences</taxon>
        <taxon>metagenomes</taxon>
        <taxon>ecological metagenomes</taxon>
    </lineage>
</organism>
<evidence type="ECO:0000313" key="2">
    <source>
        <dbReference type="EMBL" id="GAG08532.1"/>
    </source>
</evidence>
<feature type="domain" description="LarA-like N-terminal" evidence="1">
    <location>
        <begin position="23"/>
        <end position="83"/>
    </location>
</feature>
<dbReference type="AlphaFoldDB" id="X0VB50"/>
<dbReference type="Gene3D" id="3.90.226.30">
    <property type="match status" value="1"/>
</dbReference>
<sequence length="83" mass="9006">MSFDKTSASSVEPLRTTRLQLAYGREGLWIELPEDAPVTVIEPQFVPGLPDEQAAITAALRSPVGTSPLRDLVRPDDTVAVVF</sequence>